<evidence type="ECO:0000256" key="6">
    <source>
        <dbReference type="PROSITE-ProRule" id="PRU00091"/>
    </source>
</evidence>
<dbReference type="Gene3D" id="3.30.40.10">
    <property type="entry name" value="Zinc/RING finger domain, C3HC4 (zinc finger)"/>
    <property type="match status" value="1"/>
</dbReference>
<comment type="caution">
    <text evidence="12">The sequence shown here is derived from an EMBL/GenBank/DDBJ whole genome shotgun (WGS) entry which is preliminary data.</text>
</comment>
<accession>A0AA38I9I0</accession>
<dbReference type="InterPro" id="IPR013320">
    <property type="entry name" value="ConA-like_dom_sf"/>
</dbReference>
<dbReference type="InterPro" id="IPR036322">
    <property type="entry name" value="WD40_repeat_dom_sf"/>
</dbReference>
<keyword evidence="2" id="KW-0479">Metal-binding</keyword>
<dbReference type="Pfam" id="PF02138">
    <property type="entry name" value="Beach"/>
    <property type="match status" value="1"/>
</dbReference>
<dbReference type="InterPro" id="IPR017455">
    <property type="entry name" value="Znf_FYVE-rel"/>
</dbReference>
<keyword evidence="4 6" id="KW-0863">Zinc-finger</keyword>
<dbReference type="Gene3D" id="1.10.1540.10">
    <property type="entry name" value="BEACH domain"/>
    <property type="match status" value="1"/>
</dbReference>
<dbReference type="InterPro" id="IPR023362">
    <property type="entry name" value="PH-BEACH_dom"/>
</dbReference>
<dbReference type="PROSITE" id="PS50178">
    <property type="entry name" value="ZF_FYVE"/>
    <property type="match status" value="1"/>
</dbReference>
<dbReference type="Pfam" id="PF01363">
    <property type="entry name" value="FYVE"/>
    <property type="match status" value="1"/>
</dbReference>
<dbReference type="CDD" id="cd15719">
    <property type="entry name" value="FYVE_WDFY3"/>
    <property type="match status" value="1"/>
</dbReference>
<dbReference type="Pfam" id="PF14844">
    <property type="entry name" value="PH_BEACH"/>
    <property type="match status" value="1"/>
</dbReference>
<keyword evidence="13" id="KW-1185">Reference proteome</keyword>
<dbReference type="InterPro" id="IPR000306">
    <property type="entry name" value="Znf_FYVE"/>
</dbReference>
<dbReference type="SUPFAM" id="SSF81837">
    <property type="entry name" value="BEACH domain"/>
    <property type="match status" value="1"/>
</dbReference>
<feature type="compositionally biased region" description="Low complexity" evidence="8">
    <location>
        <begin position="14"/>
        <end position="29"/>
    </location>
</feature>
<dbReference type="SUPFAM" id="SSF50978">
    <property type="entry name" value="WD40 repeat-like"/>
    <property type="match status" value="1"/>
</dbReference>
<dbReference type="FunFam" id="1.10.1540.10:FF:000002">
    <property type="entry name" value="WD repeat and FYVE domain containing 3"/>
    <property type="match status" value="1"/>
</dbReference>
<feature type="repeat" description="WD" evidence="7">
    <location>
        <begin position="2973"/>
        <end position="3014"/>
    </location>
</feature>
<dbReference type="InterPro" id="IPR036372">
    <property type="entry name" value="BEACH_dom_sf"/>
</dbReference>
<keyword evidence="5" id="KW-0862">Zinc</keyword>
<evidence type="ECO:0000259" key="11">
    <source>
        <dbReference type="PROSITE" id="PS51783"/>
    </source>
</evidence>
<keyword evidence="1 7" id="KW-0853">WD repeat</keyword>
<dbReference type="SMART" id="SM00064">
    <property type="entry name" value="FYVE"/>
    <property type="match status" value="1"/>
</dbReference>
<dbReference type="PROSITE" id="PS50082">
    <property type="entry name" value="WD_REPEATS_2"/>
    <property type="match status" value="1"/>
</dbReference>
<dbReference type="SUPFAM" id="SSF57903">
    <property type="entry name" value="FYVE/PHD zinc finger"/>
    <property type="match status" value="1"/>
</dbReference>
<name>A0AA38I9I0_9CUCU</name>
<dbReference type="SUPFAM" id="SSF50729">
    <property type="entry name" value="PH domain-like"/>
    <property type="match status" value="1"/>
</dbReference>
<dbReference type="PROSITE" id="PS50294">
    <property type="entry name" value="WD_REPEATS_REGION"/>
    <property type="match status" value="1"/>
</dbReference>
<dbReference type="InterPro" id="IPR013083">
    <property type="entry name" value="Znf_RING/FYVE/PHD"/>
</dbReference>
<reference evidence="12" key="1">
    <citation type="journal article" date="2023" name="G3 (Bethesda)">
        <title>Whole genome assemblies of Zophobas morio and Tenebrio molitor.</title>
        <authorList>
            <person name="Kaur S."/>
            <person name="Stinson S.A."/>
            <person name="diCenzo G.C."/>
        </authorList>
    </citation>
    <scope>NUCLEOTIDE SEQUENCE</scope>
    <source>
        <strain evidence="12">QUZm001</strain>
    </source>
</reference>
<feature type="compositionally biased region" description="Basic and acidic residues" evidence="8">
    <location>
        <begin position="3158"/>
        <end position="3189"/>
    </location>
</feature>
<evidence type="ECO:0008006" key="14">
    <source>
        <dbReference type="Google" id="ProtNLM"/>
    </source>
</evidence>
<dbReference type="InterPro" id="IPR011993">
    <property type="entry name" value="PH-like_dom_sf"/>
</dbReference>
<evidence type="ECO:0000256" key="8">
    <source>
        <dbReference type="SAM" id="MobiDB-lite"/>
    </source>
</evidence>
<feature type="domain" description="BEACH-type PH" evidence="11">
    <location>
        <begin position="2375"/>
        <end position="2502"/>
    </location>
</feature>
<dbReference type="Gene3D" id="2.130.10.10">
    <property type="entry name" value="YVTN repeat-like/Quinoprotein amine dehydrogenase"/>
    <property type="match status" value="1"/>
</dbReference>
<feature type="region of interest" description="Disordered" evidence="8">
    <location>
        <begin position="3138"/>
        <end position="3241"/>
    </location>
</feature>
<feature type="region of interest" description="Disordered" evidence="8">
    <location>
        <begin position="2328"/>
        <end position="2369"/>
    </location>
</feature>
<evidence type="ECO:0000256" key="3">
    <source>
        <dbReference type="ARBA" id="ARBA00022737"/>
    </source>
</evidence>
<evidence type="ECO:0000256" key="5">
    <source>
        <dbReference type="ARBA" id="ARBA00022833"/>
    </source>
</evidence>
<dbReference type="Pfam" id="PF23295">
    <property type="entry name" value="Arm_4"/>
    <property type="match status" value="1"/>
</dbReference>
<evidence type="ECO:0000256" key="7">
    <source>
        <dbReference type="PROSITE-ProRule" id="PRU00221"/>
    </source>
</evidence>
<dbReference type="InterPro" id="IPR051944">
    <property type="entry name" value="BEACH_domain_protein"/>
</dbReference>
<protein>
    <recommendedName>
        <fullName evidence="14">WD repeat and FYVE domain-containing protein 3</fullName>
    </recommendedName>
</protein>
<dbReference type="CDD" id="cd06071">
    <property type="entry name" value="Beach"/>
    <property type="match status" value="1"/>
</dbReference>
<dbReference type="GO" id="GO:0008270">
    <property type="term" value="F:zinc ion binding"/>
    <property type="evidence" value="ECO:0007669"/>
    <property type="project" value="UniProtKB-KW"/>
</dbReference>
<sequence>MNIMRKLRGGGTNAPSASSSDISDAAPGSPHTQLGLMHLKKLFSEYTHPSHPLTDQERDDKLYNMLPLFCKVFGSSPTCDMNEKFWDILAFCHQVSLLMVSEIRKRASNQSTEAASCAIAKFLEIENCEESSNGWMLLSTLNLLAAGDATLVQVMSEVSVPSTLVKCLYLFFDLPEMSEHEANSKDSSSDFTPRERRILLQKIFVQLLVRLCSHRIPAEELARKDDLTLLFSAITSWCPLHNVMWRKSAAEVLMTLSRHGLTPPVVGYIHSKGCVALCIENMKRVPELAPLELVEMFVTVFCFLKDSSEVSSTLLDDFRQAQGYFFLSDFLLKLESEKSSEAQESIRNLVLMVTSLCMCGYIELKPSQASTGSLFQMQGFTLPQPSGRGTSVRNIQAFHVLQSTFLKSNSTLLCCTILDAISSIYHSDNANYFILENQNTLSQFTEKIHHKSEEIQGKLFELIEFLVFQLNFVPCKELISMSIFLKTHSLNHVECSILCVQTLLNILKHNVIFKDVYREVGMLEVFVTCLNRYANFLKEKKSKQDNGRDYVIPLGQEKLGGLIVEAITLLLAGNAANANVLRECGGAKCVQELVQHAECRYAALGIIKELVLTTGGDDDMAQLLSTLHSAPRIALQLKIDILEALRLCLKESHRTRTVFRKVNGFVYVTSVLVALESKLSKKETNSEILILLQLVFQTISTAMRFEPANAKFFYHEICKTSLCDTLRLLGCFTSEKVETLAECDVESPSNDLQDVYHKLFIGSITNPELTDAVCPSLSYATLVYRLLYDLALDLFDKPNLNTGVLMKSPSLSRQTSSEPQINNTAGKRSNVNTLNLNPPIPDPIIVHPGVVVAMLQLLPCIKDEKFEIALALQLYISEVIKSLVRSERNQQVMCDKEFVGYLLSIGSLPIQNENHPLHGPLQYMLERLAAQALEPTDLRNFLRLGSPLCCLPLESKEVGGGPVPLTRIKTLVSMTTPKDFRAQSSYTLPPFVEFDMTAEGFGCLYLPSIAPQSPAAPSVVSTLDSSVLGGIGAGDRLFPPQTGLSYSTWICVDKFSDPRTDPHCVRLLTLVRNFNGGREDHLVCLSVVLSARDKAIIVSTQETHIPNHVGDWEPEGSGEHGVRVWCPDILQEGQWHHIVVVLNRAVLKNSSFALYLDGQQLHAQKMHYISQNPGGGSANLTVASSVYGFIGTPPAWRRYSRLCWKQGPCHLFEEVLTPVVVSQMFQLGPHYMGSFLAPSLNTAETMQLVSEEKVVFGLNAKAVSQLTLNKIRKVYSRTDNKSIAKQLGMSSHESATPIRILHNSAGHLAGSARSLGGVVIGYLGVRVFCPRPVATTIDTVGGCSVLLGLIAMAQDVESLYAGVKALVCVVRSNKVAQAEMDRKRGYQTLAMLLRRKRSLLNSHILHLAFSLVGTVDSGRESSAIPNRTAFQDLLCDLEVWHEAPGELLRSHLEHLYELAAESNEKRNNTWIMRDLQLVEKLLHITPEVRHLATRQVLFSLMSILLGGQPRQPDLLLFGQFVAATLPASSTINEKTIILKDGDIDKEFEGENILLRNRCLGLIHSMLFAPRSIVGEEIARTLGFDWILLFMQPHLHSTTVVWALRILVAMCSSQSLMTKFREGSSNGGWLRYIEQVTHNKMAVVLGYQMNSSHGNDTKSEALHIPGFQYLGWLLPAHLDVPEVYFLLTALIMGVPVKLPPGETKFDLDTIWTFLWGSSITNQPATSVAPRICLCSEAVVVLLTMARAMLHSNDVSIPEWLQNHTISIIQVLFQLYHNMPDFMPIFMSSEVLGALAGVLFPPPLISSLDSADSSGASTPAGEEAESVIIVPRTPVEEDPLTTHPARQFIIDFIRVIVVDSLSLSITGKSSPVIDLVLDAYPENSTSSQQVCYQTEILVTLMDHLLAADMLVGDQAAIPVVPLTNAHIQHVTPNVFYLTARIVDKLWQGSLTKDPHEVFDFIVKLIGQAKRRTGNLSLECLYHCLNRSILFLLSRSTDTIADQMSVLEALHKLTTNRLIVFGAGNHELDFIGCLTYCLLQLTADMKVMLESNIRTTWHVNPSSDLESRDEHLNAHQGRNLMAGAALRVWEELYVCKKPAIEEVFKVTLALPCQNAKAPDLMIVREQVFEAASKLWLNYVDAERKATYRVPWEFHNQIQSKIHKVTGGLTRLASRTKVRKDDTMRVKIRMSKKQAFVWMINHVNLLKDFVEMRRQQHQNTTQHTQRYVHQEWLQTENELTRERGLWGPPEPCYLDKWMLDMTEGPHRMRKKTMRNDLFYLHYPYRPDHERGMLKYKVATSHHSKIYYQAVQMRQHHGVTGLTEPERADSIVEEPSPLPLTPLPPLARLKSDPDDQQEENDVEEEPSPPPDNQTLMRLLEENEKISHMFRCARIQGLDTTEGLLLFGQEHCYVVDGFTLLKNREIRDIESVPNNTNEYEPILPNPGSPRRSRAMRQCSKFSYEDIREVHKRRYLLQPMALEVFSGDGRNYLLAFPRKVRNKVYQRFMAMATGIADSAQQSVAGQRRTANVEQATSLLSNLIGETSVTQRWVRGEISNFQYLMHLNTLAGRSYNDLMQYPVFPWILADYDSEELDLSHPASFRDFTKPMGAQSPERLEQFRKRFKEWDDPHGETPPYHYGTHYSSAMIVCSYLVRTEPFTQHFLRLQGGHFDLADRMFHSVKEAWLSASKHNMADVKELIPEFFYLPEFLENLNQFDLGAKQSGVALGDVVLPPWAKQDPREFIRVHRMALECDFVSQNLHHWIDLIFGYKQQGQPAIDAVNVFHHLFYEGNVDIYNIDDPLKKNATIGFINNFGQIPKQLFKKPHPCKKMGGNNNRTSVIDTGALVQAFTLPQPEKLFFHHLDNLRPSLQPIKEVKSPVGQILHVDKSVLAVEQNKVLIPSLFNKYVAWGFADHSLRIGNYDSDKAVFVSESVVQNNGEILACVCPSSKLIVTAGTSSVVTIWEYEARKKSLNIKHNLYAHTDAVTCLAASPAYNVIVSGSRDCTAIIWDLSRGIFVRQLRGHAGPIAAVAVNDLTGDIATCAATWLHVWSINGDELASVNTCVGRADRMQQILCVAFSQTHEWDPLNVIMTGSTDGVTRMWSIDYVQVPDDTNPQKEECKQYQSPVKPTPIHHRLVKQINVSNDSSLSLMKSGSESSLSEDNNTRRSSIDRQRSGEGSCKEWRSEQQNEKETCSDTEEPSPPIPVRRRRSRVHGGFRKSEGGNSADNASLDVDDGTSMRTSKSDTSLTDSFVMVPEGRKRNVNPMNILRPGFKWQRQLVFRSKLTMHTAYDRKDNAEPASVTALAVSKDHRTVYVGDTRGRVFSWSVCDVPGRAADHWLKDEGADFCASCNIRFTIYERKHHCRNCGQVFCSKCSRFESEISRLRILKPVRVCQTCYATLKSEK</sequence>
<feature type="region of interest" description="Disordered" evidence="8">
    <location>
        <begin position="1"/>
        <end position="29"/>
    </location>
</feature>
<keyword evidence="3" id="KW-0677">Repeat</keyword>
<evidence type="ECO:0000256" key="2">
    <source>
        <dbReference type="ARBA" id="ARBA00022723"/>
    </source>
</evidence>
<evidence type="ECO:0000259" key="9">
    <source>
        <dbReference type="PROSITE" id="PS50178"/>
    </source>
</evidence>
<dbReference type="InterPro" id="IPR019775">
    <property type="entry name" value="WD40_repeat_CS"/>
</dbReference>
<dbReference type="InterPro" id="IPR056252">
    <property type="entry name" value="Alfy-like_Arm-like"/>
</dbReference>
<feature type="domain" description="BEACH" evidence="10">
    <location>
        <begin position="2530"/>
        <end position="2823"/>
    </location>
</feature>
<dbReference type="SMART" id="SM00320">
    <property type="entry name" value="WD40"/>
    <property type="match status" value="5"/>
</dbReference>
<dbReference type="InterPro" id="IPR000409">
    <property type="entry name" value="BEACH_dom"/>
</dbReference>
<dbReference type="PANTHER" id="PTHR46108:SF4">
    <property type="entry name" value="BLUE CHEESE"/>
    <property type="match status" value="1"/>
</dbReference>
<dbReference type="Proteomes" id="UP001168821">
    <property type="component" value="Unassembled WGS sequence"/>
</dbReference>
<organism evidence="12 13">
    <name type="scientific">Zophobas morio</name>
    <dbReference type="NCBI Taxonomy" id="2755281"/>
    <lineage>
        <taxon>Eukaryota</taxon>
        <taxon>Metazoa</taxon>
        <taxon>Ecdysozoa</taxon>
        <taxon>Arthropoda</taxon>
        <taxon>Hexapoda</taxon>
        <taxon>Insecta</taxon>
        <taxon>Pterygota</taxon>
        <taxon>Neoptera</taxon>
        <taxon>Endopterygota</taxon>
        <taxon>Coleoptera</taxon>
        <taxon>Polyphaga</taxon>
        <taxon>Cucujiformia</taxon>
        <taxon>Tenebrionidae</taxon>
        <taxon>Zophobas</taxon>
    </lineage>
</organism>
<evidence type="ECO:0000313" key="12">
    <source>
        <dbReference type="EMBL" id="KAJ3651361.1"/>
    </source>
</evidence>
<dbReference type="InterPro" id="IPR015943">
    <property type="entry name" value="WD40/YVTN_repeat-like_dom_sf"/>
</dbReference>
<feature type="compositionally biased region" description="Acidic residues" evidence="8">
    <location>
        <begin position="2349"/>
        <end position="2361"/>
    </location>
</feature>
<feature type="compositionally biased region" description="Basic residues" evidence="8">
    <location>
        <begin position="3201"/>
        <end position="3212"/>
    </location>
</feature>
<dbReference type="Pfam" id="PF00400">
    <property type="entry name" value="WD40"/>
    <property type="match status" value="2"/>
</dbReference>
<dbReference type="PROSITE" id="PS00678">
    <property type="entry name" value="WD_REPEATS_1"/>
    <property type="match status" value="1"/>
</dbReference>
<proteinExistence type="predicted"/>
<dbReference type="InterPro" id="IPR001680">
    <property type="entry name" value="WD40_rpt"/>
</dbReference>
<feature type="domain" description="FYVE-type" evidence="9">
    <location>
        <begin position="3337"/>
        <end position="3397"/>
    </location>
</feature>
<evidence type="ECO:0000259" key="10">
    <source>
        <dbReference type="PROSITE" id="PS50197"/>
    </source>
</evidence>
<dbReference type="SMART" id="SM01026">
    <property type="entry name" value="Beach"/>
    <property type="match status" value="1"/>
</dbReference>
<dbReference type="EMBL" id="JALNTZ010000005">
    <property type="protein sequence ID" value="KAJ3651361.1"/>
    <property type="molecule type" value="Genomic_DNA"/>
</dbReference>
<dbReference type="PROSITE" id="PS51783">
    <property type="entry name" value="PH_BEACH"/>
    <property type="match status" value="1"/>
</dbReference>
<dbReference type="PANTHER" id="PTHR46108">
    <property type="entry name" value="BLUE CHEESE"/>
    <property type="match status" value="1"/>
</dbReference>
<dbReference type="CDD" id="cd01201">
    <property type="entry name" value="PH_BEACH"/>
    <property type="match status" value="1"/>
</dbReference>
<gene>
    <name evidence="12" type="ORF">Zmor_017410</name>
</gene>
<feature type="compositionally biased region" description="Low complexity" evidence="8">
    <location>
        <begin position="3138"/>
        <end position="3155"/>
    </location>
</feature>
<feature type="compositionally biased region" description="Pro residues" evidence="8">
    <location>
        <begin position="2331"/>
        <end position="2340"/>
    </location>
</feature>
<dbReference type="Gene3D" id="2.30.29.30">
    <property type="entry name" value="Pleckstrin-homology domain (PH domain)/Phosphotyrosine-binding domain (PTB)"/>
    <property type="match status" value="1"/>
</dbReference>
<dbReference type="SUPFAM" id="SSF49899">
    <property type="entry name" value="Concanavalin A-like lectins/glucanases"/>
    <property type="match status" value="1"/>
</dbReference>
<evidence type="ECO:0000313" key="13">
    <source>
        <dbReference type="Proteomes" id="UP001168821"/>
    </source>
</evidence>
<dbReference type="InterPro" id="IPR011011">
    <property type="entry name" value="Znf_FYVE_PHD"/>
</dbReference>
<evidence type="ECO:0000256" key="4">
    <source>
        <dbReference type="ARBA" id="ARBA00022771"/>
    </source>
</evidence>
<dbReference type="PROSITE" id="PS50197">
    <property type="entry name" value="BEACH"/>
    <property type="match status" value="1"/>
</dbReference>
<evidence type="ECO:0000256" key="1">
    <source>
        <dbReference type="ARBA" id="ARBA00022574"/>
    </source>
</evidence>